<reference evidence="1" key="1">
    <citation type="submission" date="2022-09" db="EMBL/GenBank/DDBJ databases">
        <title>Novosphingobium sp. Nov., a polycyclic aromatic hydrocarbon-degrading bacterium isolated form mangrove sediments in HongKong.</title>
        <authorList>
            <person name="Hu Z."/>
        </authorList>
    </citation>
    <scope>NUCLEOTIDE SEQUENCE</scope>
    <source>
        <strain evidence="1">HK4-1</strain>
    </source>
</reference>
<evidence type="ECO:0000313" key="1">
    <source>
        <dbReference type="EMBL" id="MCT2400933.1"/>
    </source>
</evidence>
<comment type="caution">
    <text evidence="1">The sequence shown here is derived from an EMBL/GenBank/DDBJ whole genome shotgun (WGS) entry which is preliminary data.</text>
</comment>
<name>A0ABT2I8K4_9SPHN</name>
<dbReference type="InterPro" id="IPR038282">
    <property type="entry name" value="DUF2267_sf"/>
</dbReference>
<protein>
    <submittedName>
        <fullName evidence="1">DUF2267 domain-containing protein</fullName>
    </submittedName>
</protein>
<dbReference type="Proteomes" id="UP001165583">
    <property type="component" value="Unassembled WGS sequence"/>
</dbReference>
<dbReference type="Pfam" id="PF10025">
    <property type="entry name" value="DUF2267"/>
    <property type="match status" value="1"/>
</dbReference>
<dbReference type="Gene3D" id="1.10.490.110">
    <property type="entry name" value="Uncharacterized conserved protein DUF2267"/>
    <property type="match status" value="1"/>
</dbReference>
<sequence length="150" mass="16650">MTTGSRHIDHAVHQARLWLGDLDAELGDVDQAHTYALLRAVLHVLRDRLPPAEAIQFGGQLPNLIRGIYYEGWSFQSHPTRLHSMIEFVEAVMAAIAPTKLRHPRRAVEAALAVVGRHVSSGEIEDIRSCLPEDIRASWPQATSSTRTSS</sequence>
<dbReference type="RefSeq" id="WP_098105911.1">
    <property type="nucleotide sequence ID" value="NZ_JANZXA010000010.1"/>
</dbReference>
<dbReference type="InterPro" id="IPR018727">
    <property type="entry name" value="DUF2267"/>
</dbReference>
<dbReference type="EMBL" id="JANZXA010000010">
    <property type="protein sequence ID" value="MCT2400933.1"/>
    <property type="molecule type" value="Genomic_DNA"/>
</dbReference>
<proteinExistence type="predicted"/>
<accession>A0ABT2I8K4</accession>
<gene>
    <name evidence="1" type="ORF">NZK81_15370</name>
</gene>
<evidence type="ECO:0000313" key="2">
    <source>
        <dbReference type="Proteomes" id="UP001165583"/>
    </source>
</evidence>
<keyword evidence="2" id="KW-1185">Reference proteome</keyword>
<organism evidence="1 2">
    <name type="scientific">Novosphingobium mangrovi</name>
    <name type="common">ex Huang et al. 2023</name>
    <dbReference type="NCBI Taxonomy" id="2976432"/>
    <lineage>
        <taxon>Bacteria</taxon>
        <taxon>Pseudomonadati</taxon>
        <taxon>Pseudomonadota</taxon>
        <taxon>Alphaproteobacteria</taxon>
        <taxon>Sphingomonadales</taxon>
        <taxon>Sphingomonadaceae</taxon>
        <taxon>Novosphingobium</taxon>
    </lineage>
</organism>